<keyword evidence="3" id="KW-1185">Reference proteome</keyword>
<dbReference type="RefSeq" id="WP_072284469.1">
    <property type="nucleotide sequence ID" value="NZ_CP015519.1"/>
</dbReference>
<proteinExistence type="predicted"/>
<organism evidence="2 3">
    <name type="scientific">Syntrophotalea acetylenivorans</name>
    <dbReference type="NCBI Taxonomy" id="1842532"/>
    <lineage>
        <taxon>Bacteria</taxon>
        <taxon>Pseudomonadati</taxon>
        <taxon>Thermodesulfobacteriota</taxon>
        <taxon>Desulfuromonadia</taxon>
        <taxon>Desulfuromonadales</taxon>
        <taxon>Syntrophotaleaceae</taxon>
        <taxon>Syntrophotalea</taxon>
    </lineage>
</organism>
<accession>A0A1L3GRF5</accession>
<protein>
    <submittedName>
        <fullName evidence="2">Uncharacterized protein</fullName>
    </submittedName>
</protein>
<evidence type="ECO:0000256" key="1">
    <source>
        <dbReference type="SAM" id="MobiDB-lite"/>
    </source>
</evidence>
<gene>
    <name evidence="2" type="ORF">A7E78_11630</name>
</gene>
<reference evidence="2 3" key="1">
    <citation type="journal article" date="2017" name="Genome Announc.">
        <title>Complete Genome Sequences of Two Acetylene-Fermenting Pelobacter acetylenicus Strains.</title>
        <authorList>
            <person name="Sutton J.M."/>
            <person name="Baesman S.M."/>
            <person name="Fierst J.L."/>
            <person name="Poret-Peterson A.T."/>
            <person name="Oremland R.S."/>
            <person name="Dunlap D.S."/>
            <person name="Akob D.M."/>
        </authorList>
    </citation>
    <scope>NUCLEOTIDE SEQUENCE [LARGE SCALE GENOMIC DNA]</scope>
    <source>
        <strain evidence="2 3">SFB93</strain>
    </source>
</reference>
<evidence type="ECO:0000313" key="3">
    <source>
        <dbReference type="Proteomes" id="UP000182517"/>
    </source>
</evidence>
<feature type="compositionally biased region" description="Basic and acidic residues" evidence="1">
    <location>
        <begin position="15"/>
        <end position="30"/>
    </location>
</feature>
<dbReference type="EMBL" id="CP015519">
    <property type="protein sequence ID" value="APG28440.1"/>
    <property type="molecule type" value="Genomic_DNA"/>
</dbReference>
<evidence type="ECO:0000313" key="2">
    <source>
        <dbReference type="EMBL" id="APG28440.1"/>
    </source>
</evidence>
<dbReference type="KEGG" id="pef:A7E78_11630"/>
<feature type="region of interest" description="Disordered" evidence="1">
    <location>
        <begin position="1"/>
        <end position="30"/>
    </location>
</feature>
<dbReference type="AlphaFoldDB" id="A0A1L3GRF5"/>
<name>A0A1L3GRF5_9BACT</name>
<sequence length="160" mass="18644">MSIHITKNGRKLQMRWRDPDGRHRSKSFDNDLDGKLAAQQLEIEIKRNKAVLKKQTQKTTGREIIESLAGKAPFSQEAQQVNLLPELEKLAAHLEWFKEAALFMAGQSDRQFALRFDLMHADQNELYILGRNLRHWKHIFVPTDIKKKMIAKVKKQRGES</sequence>
<dbReference type="Proteomes" id="UP000182517">
    <property type="component" value="Chromosome"/>
</dbReference>